<feature type="domain" description="Inner membrane protein YgaP-like transmembrane" evidence="2">
    <location>
        <begin position="3"/>
        <end position="62"/>
    </location>
</feature>
<evidence type="ECO:0000313" key="3">
    <source>
        <dbReference type="EMBL" id="OIR02115.1"/>
    </source>
</evidence>
<proteinExistence type="predicted"/>
<dbReference type="Gene3D" id="6.10.140.1340">
    <property type="match status" value="1"/>
</dbReference>
<accession>A0A1J5S290</accession>
<protein>
    <recommendedName>
        <fullName evidence="2">Inner membrane protein YgaP-like transmembrane domain-containing protein</fullName>
    </recommendedName>
</protein>
<organism evidence="3">
    <name type="scientific">mine drainage metagenome</name>
    <dbReference type="NCBI Taxonomy" id="410659"/>
    <lineage>
        <taxon>unclassified sequences</taxon>
        <taxon>metagenomes</taxon>
        <taxon>ecological metagenomes</taxon>
    </lineage>
</organism>
<sequence>MEINRIVSIFAGFMIMLSLGLAHWMGQADLSHASWLWLTMFVGFNLFQMGFTGFCPLVKVLKAFGMQNGECCAPSKDGKSCC</sequence>
<evidence type="ECO:0000259" key="2">
    <source>
        <dbReference type="Pfam" id="PF11127"/>
    </source>
</evidence>
<dbReference type="AlphaFoldDB" id="A0A1J5S290"/>
<keyword evidence="1" id="KW-0472">Membrane</keyword>
<comment type="caution">
    <text evidence="3">The sequence shown here is derived from an EMBL/GenBank/DDBJ whole genome shotgun (WGS) entry which is preliminary data.</text>
</comment>
<feature type="transmembrane region" description="Helical" evidence="1">
    <location>
        <begin position="37"/>
        <end position="58"/>
    </location>
</feature>
<evidence type="ECO:0000256" key="1">
    <source>
        <dbReference type="SAM" id="Phobius"/>
    </source>
</evidence>
<keyword evidence="1" id="KW-0812">Transmembrane</keyword>
<gene>
    <name evidence="3" type="ORF">GALL_157330</name>
</gene>
<dbReference type="Pfam" id="PF11127">
    <property type="entry name" value="YgaP-like_TM"/>
    <property type="match status" value="1"/>
</dbReference>
<dbReference type="EMBL" id="MLJW01000077">
    <property type="protein sequence ID" value="OIR02115.1"/>
    <property type="molecule type" value="Genomic_DNA"/>
</dbReference>
<name>A0A1J5S290_9ZZZZ</name>
<feature type="transmembrane region" description="Helical" evidence="1">
    <location>
        <begin position="7"/>
        <end position="25"/>
    </location>
</feature>
<reference evidence="3" key="1">
    <citation type="submission" date="2016-10" db="EMBL/GenBank/DDBJ databases">
        <title>Sequence of Gallionella enrichment culture.</title>
        <authorList>
            <person name="Poehlein A."/>
            <person name="Muehling M."/>
            <person name="Daniel R."/>
        </authorList>
    </citation>
    <scope>NUCLEOTIDE SEQUENCE</scope>
</reference>
<dbReference type="InterPro" id="IPR021309">
    <property type="entry name" value="YgaP-like_TM"/>
</dbReference>
<keyword evidence="1" id="KW-1133">Transmembrane helix</keyword>